<keyword evidence="3 6" id="KW-0949">S-adenosyl-L-methionine</keyword>
<evidence type="ECO:0000256" key="8">
    <source>
        <dbReference type="RuleBase" id="RU000417"/>
    </source>
</evidence>
<evidence type="ECO:0000313" key="10">
    <source>
        <dbReference type="Proteomes" id="UP000231409"/>
    </source>
</evidence>
<evidence type="ECO:0000313" key="9">
    <source>
        <dbReference type="EMBL" id="PHQ13635.1"/>
    </source>
</evidence>
<dbReference type="GO" id="GO:0032259">
    <property type="term" value="P:methylation"/>
    <property type="evidence" value="ECO:0007669"/>
    <property type="project" value="UniProtKB-KW"/>
</dbReference>
<dbReference type="InterPro" id="IPR029063">
    <property type="entry name" value="SAM-dependent_MTases_sf"/>
</dbReference>
<evidence type="ECO:0000256" key="4">
    <source>
        <dbReference type="ARBA" id="ARBA00022747"/>
    </source>
</evidence>
<evidence type="ECO:0000256" key="1">
    <source>
        <dbReference type="ARBA" id="ARBA00022603"/>
    </source>
</evidence>
<dbReference type="PANTHER" id="PTHR10629">
    <property type="entry name" value="CYTOSINE-SPECIFIC METHYLTRANSFERASE"/>
    <property type="match status" value="1"/>
</dbReference>
<dbReference type="NCBIfam" id="TIGR00675">
    <property type="entry name" value="dcm"/>
    <property type="match status" value="1"/>
</dbReference>
<dbReference type="PROSITE" id="PS00094">
    <property type="entry name" value="C5_MTASE_1"/>
    <property type="match status" value="1"/>
</dbReference>
<keyword evidence="4" id="KW-0680">Restriction system</keyword>
<dbReference type="InterPro" id="IPR001525">
    <property type="entry name" value="C5_MeTfrase"/>
</dbReference>
<comment type="catalytic activity">
    <reaction evidence="5 8">
        <text>a 2'-deoxycytidine in DNA + S-adenosyl-L-methionine = a 5-methyl-2'-deoxycytidine in DNA + S-adenosyl-L-homocysteine + H(+)</text>
        <dbReference type="Rhea" id="RHEA:13681"/>
        <dbReference type="Rhea" id="RHEA-COMP:11369"/>
        <dbReference type="Rhea" id="RHEA-COMP:11370"/>
        <dbReference type="ChEBI" id="CHEBI:15378"/>
        <dbReference type="ChEBI" id="CHEBI:57856"/>
        <dbReference type="ChEBI" id="CHEBI:59789"/>
        <dbReference type="ChEBI" id="CHEBI:85452"/>
        <dbReference type="ChEBI" id="CHEBI:85454"/>
        <dbReference type="EC" id="2.1.1.37"/>
    </reaction>
</comment>
<evidence type="ECO:0000256" key="5">
    <source>
        <dbReference type="ARBA" id="ARBA00047422"/>
    </source>
</evidence>
<proteinExistence type="inferred from homology"/>
<dbReference type="Proteomes" id="UP000231409">
    <property type="component" value="Unassembled WGS sequence"/>
</dbReference>
<evidence type="ECO:0000256" key="6">
    <source>
        <dbReference type="PROSITE-ProRule" id="PRU01016"/>
    </source>
</evidence>
<dbReference type="EC" id="2.1.1.37" evidence="8"/>
<name>A0A2G1UGQ5_9GAMM</name>
<feature type="active site" evidence="6">
    <location>
        <position position="146"/>
    </location>
</feature>
<dbReference type="Gene3D" id="3.40.50.150">
    <property type="entry name" value="Vaccinia Virus protein VP39"/>
    <property type="match status" value="1"/>
</dbReference>
<keyword evidence="10" id="KW-1185">Reference proteome</keyword>
<dbReference type="EMBL" id="NTFH01000019">
    <property type="protein sequence ID" value="PHQ13635.1"/>
    <property type="molecule type" value="Genomic_DNA"/>
</dbReference>
<dbReference type="InterPro" id="IPR018117">
    <property type="entry name" value="C5_DNA_meth_AS"/>
</dbReference>
<dbReference type="RefSeq" id="WP_099616029.1">
    <property type="nucleotide sequence ID" value="NZ_KZ319379.1"/>
</dbReference>
<sequence>MNHIELFAGCGGLGLGLESANFRLVMANELSPMAAETFAYNFFGENLRAISAGDYPPESRKQTKWLSSQYAGSDLSNRLKENPHEYPPLGRGETDIATTDDLNGSLVIGSIIELNNLLEAQPPYAKELRESFGRGELDLVSGGPPCQSFSLAGLRQRNNQRNSLPWEMAKFVKLTQPKFALLENVTGILRAFRDNGEEFHAWFEVAKAFASVDYVPLCLHVNAKFAGVAQNRPRFIMIAVRSDILRQLEPTLNQTEKDLFEPSVKLHQRILEGIEPNFSDLRYFDAAKQSDFCQFAHSFLSPLISYHQNIRTVSDAIDDLKLRSSGSKSEYVKEINSVFGPLVQKRKIEPKHDLENHEMRKNGDRVKRRFRIYQMLRQLSTADEKVVKKLLKGEIISLPSDVAKKVMKFDFLTESGNFDCFRQQSDLEYHLITHGTKKQTQKALLASQPAPAALSIPDDACHYDHDELRTLSVREMARIQSFPDNFVFRSKVTTGGHMRRYEVPQYTQVGNAVPPLLGRALGLAISDLLRRL</sequence>
<comment type="caution">
    <text evidence="9">The sequence shown here is derived from an EMBL/GenBank/DDBJ whole genome shotgun (WGS) entry which is preliminary data.</text>
</comment>
<dbReference type="PROSITE" id="PS00095">
    <property type="entry name" value="C5_MTASE_2"/>
    <property type="match status" value="1"/>
</dbReference>
<gene>
    <name evidence="9" type="ORF">CLH61_17570</name>
</gene>
<keyword evidence="1 6" id="KW-0489">Methyltransferase</keyword>
<comment type="similarity">
    <text evidence="6 7">Belongs to the class I-like SAM-binding methyltransferase superfamily. C5-methyltransferase family.</text>
</comment>
<evidence type="ECO:0000256" key="3">
    <source>
        <dbReference type="ARBA" id="ARBA00022691"/>
    </source>
</evidence>
<keyword evidence="2 6" id="KW-0808">Transferase</keyword>
<reference evidence="9 10" key="1">
    <citation type="submission" date="2017-09" db="EMBL/GenBank/DDBJ databases">
        <title>The draft genome sequences of Marinobacter sp. PWS21.</title>
        <authorList>
            <person name="Cao J."/>
        </authorList>
    </citation>
    <scope>NUCLEOTIDE SEQUENCE [LARGE SCALE GENOMIC DNA]</scope>
    <source>
        <strain evidence="9 10">PWS21</strain>
    </source>
</reference>
<dbReference type="Gene3D" id="3.90.120.10">
    <property type="entry name" value="DNA Methylase, subunit A, domain 2"/>
    <property type="match status" value="1"/>
</dbReference>
<dbReference type="GO" id="GO:0003886">
    <property type="term" value="F:DNA (cytosine-5-)-methyltransferase activity"/>
    <property type="evidence" value="ECO:0007669"/>
    <property type="project" value="UniProtKB-EC"/>
</dbReference>
<dbReference type="InterPro" id="IPR031303">
    <property type="entry name" value="C5_meth_CS"/>
</dbReference>
<evidence type="ECO:0000256" key="2">
    <source>
        <dbReference type="ARBA" id="ARBA00022679"/>
    </source>
</evidence>
<dbReference type="PANTHER" id="PTHR10629:SF52">
    <property type="entry name" value="DNA (CYTOSINE-5)-METHYLTRANSFERASE 1"/>
    <property type="match status" value="1"/>
</dbReference>
<dbReference type="AlphaFoldDB" id="A0A2G1UGQ5"/>
<dbReference type="Pfam" id="PF00145">
    <property type="entry name" value="DNA_methylase"/>
    <property type="match status" value="2"/>
</dbReference>
<dbReference type="PROSITE" id="PS51679">
    <property type="entry name" value="SAM_MT_C5"/>
    <property type="match status" value="1"/>
</dbReference>
<dbReference type="SUPFAM" id="SSF53335">
    <property type="entry name" value="S-adenosyl-L-methionine-dependent methyltransferases"/>
    <property type="match status" value="1"/>
</dbReference>
<dbReference type="PRINTS" id="PR00105">
    <property type="entry name" value="C5METTRFRASE"/>
</dbReference>
<organism evidence="9 10">
    <name type="scientific">Marinobacter profundi</name>
    <dbReference type="NCBI Taxonomy" id="2666256"/>
    <lineage>
        <taxon>Bacteria</taxon>
        <taxon>Pseudomonadati</taxon>
        <taxon>Pseudomonadota</taxon>
        <taxon>Gammaproteobacteria</taxon>
        <taxon>Pseudomonadales</taxon>
        <taxon>Marinobacteraceae</taxon>
        <taxon>Marinobacter</taxon>
    </lineage>
</organism>
<evidence type="ECO:0000256" key="7">
    <source>
        <dbReference type="RuleBase" id="RU000416"/>
    </source>
</evidence>
<protein>
    <recommendedName>
        <fullName evidence="8">Cytosine-specific methyltransferase</fullName>
        <ecNumber evidence="8">2.1.1.37</ecNumber>
    </recommendedName>
</protein>
<accession>A0A2G1UGQ5</accession>
<dbReference type="GO" id="GO:0009307">
    <property type="term" value="P:DNA restriction-modification system"/>
    <property type="evidence" value="ECO:0007669"/>
    <property type="project" value="UniProtKB-KW"/>
</dbReference>
<dbReference type="InterPro" id="IPR050390">
    <property type="entry name" value="C5-Methyltransferase"/>
</dbReference>